<accession>A0A4S3J0L2</accession>
<name>A0A4S3J0L2_9EURO</name>
<dbReference type="Proteomes" id="UP000308092">
    <property type="component" value="Unassembled WGS sequence"/>
</dbReference>
<protein>
    <recommendedName>
        <fullName evidence="1">Glycosyl transferase CAP10 domain-containing protein</fullName>
    </recommendedName>
</protein>
<dbReference type="PANTHER" id="PTHR12203">
    <property type="entry name" value="KDEL LYS-ASP-GLU-LEU CONTAINING - RELATED"/>
    <property type="match status" value="1"/>
</dbReference>
<evidence type="ECO:0000259" key="1">
    <source>
        <dbReference type="SMART" id="SM00672"/>
    </source>
</evidence>
<dbReference type="PANTHER" id="PTHR12203:SF22">
    <property type="entry name" value="CAPSULE ASSOCIATED PROTEIN"/>
    <property type="match status" value="1"/>
</dbReference>
<comment type="caution">
    <text evidence="2">The sequence shown here is derived from an EMBL/GenBank/DDBJ whole genome shotgun (WGS) entry which is preliminary data.</text>
</comment>
<evidence type="ECO:0000313" key="2">
    <source>
        <dbReference type="EMBL" id="THC87437.1"/>
    </source>
</evidence>
<evidence type="ECO:0000313" key="3">
    <source>
        <dbReference type="Proteomes" id="UP000308092"/>
    </source>
</evidence>
<dbReference type="InterPro" id="IPR051091">
    <property type="entry name" value="O-Glucosyltr/Glycosyltrsf_90"/>
</dbReference>
<proteinExistence type="predicted"/>
<dbReference type="EMBL" id="SOSA01001211">
    <property type="protein sequence ID" value="THC87437.1"/>
    <property type="molecule type" value="Genomic_DNA"/>
</dbReference>
<dbReference type="VEuPathDB" id="FungiDB:EYZ11_013117"/>
<feature type="domain" description="Glycosyl transferase CAP10" evidence="1">
    <location>
        <begin position="121"/>
        <end position="398"/>
    </location>
</feature>
<gene>
    <name evidence="2" type="ORF">EYZ11_013117</name>
</gene>
<keyword evidence="3" id="KW-1185">Reference proteome</keyword>
<dbReference type="AlphaFoldDB" id="A0A4S3J0L2"/>
<organism evidence="2 3">
    <name type="scientific">Aspergillus tanneri</name>
    <dbReference type="NCBI Taxonomy" id="1220188"/>
    <lineage>
        <taxon>Eukaryota</taxon>
        <taxon>Fungi</taxon>
        <taxon>Dikarya</taxon>
        <taxon>Ascomycota</taxon>
        <taxon>Pezizomycotina</taxon>
        <taxon>Eurotiomycetes</taxon>
        <taxon>Eurotiomycetidae</taxon>
        <taxon>Eurotiales</taxon>
        <taxon>Aspergillaceae</taxon>
        <taxon>Aspergillus</taxon>
        <taxon>Aspergillus subgen. Circumdati</taxon>
    </lineage>
</organism>
<sequence>MDGIRLQLAALISKSVEYLPDMDIVVNIHDQPRIVVPFGIIQKHPEAEQKSRQMIPAAADRFTEVLAPRSQVHGDRQNGLSARIPGWCLRHDNSRLYETQFGAFVSNFNLSTDLCTVGPAIEDQHSFLFSPTTLVVSQKLLPVFSECKVSVNNDILFPANVYTMTDPRYLYDPKFDFEWEDKADSLLWRGASSGGGGIAAADSWHRLHRQRLVLLSNGTLNHNGQVSILSENAQHAYETNRYFNSSDFTQKHFDVGFTEFWGCIPEECPFYNWVLGVRNSTQLSEQFKSKYLVNVDGHSFSGRWRAFHFSKSLSLKATIFREWHDSRLFAWRHFVPLDNRYDELYSLMTYFIGMGSPVGKGMHNDQQEPYIRSHDFEAKMIASESRDQCCATKILKSTYSFY</sequence>
<dbReference type="InterPro" id="IPR006598">
    <property type="entry name" value="CAP10"/>
</dbReference>
<reference evidence="2 3" key="1">
    <citation type="submission" date="2019-03" db="EMBL/GenBank/DDBJ databases">
        <title>The genome sequence of a newly discovered highly antifungal drug resistant Aspergillus species, Aspergillus tanneri NIH 1004.</title>
        <authorList>
            <person name="Mounaud S."/>
            <person name="Singh I."/>
            <person name="Joardar V."/>
            <person name="Pakala S."/>
            <person name="Pakala S."/>
            <person name="Venepally P."/>
            <person name="Hoover J."/>
            <person name="Nierman W."/>
            <person name="Chung J."/>
            <person name="Losada L."/>
        </authorList>
    </citation>
    <scope>NUCLEOTIDE SEQUENCE [LARGE SCALE GENOMIC DNA]</scope>
    <source>
        <strain evidence="2 3">NIH1004</strain>
    </source>
</reference>
<dbReference type="SMART" id="SM00672">
    <property type="entry name" value="CAP10"/>
    <property type="match status" value="1"/>
</dbReference>